<evidence type="ECO:0000313" key="1">
    <source>
        <dbReference type="EMBL" id="KAI3719794.1"/>
    </source>
</evidence>
<proteinExistence type="predicted"/>
<comment type="caution">
    <text evidence="1">The sequence shown here is derived from an EMBL/GenBank/DDBJ whole genome shotgun (WGS) entry which is preliminary data.</text>
</comment>
<protein>
    <submittedName>
        <fullName evidence="1">Uncharacterized protein</fullName>
    </submittedName>
</protein>
<keyword evidence="2" id="KW-1185">Reference proteome</keyword>
<reference evidence="1 2" key="2">
    <citation type="journal article" date="2022" name="Mol. Ecol. Resour.">
        <title>The genomes of chicory, endive, great burdock and yacon provide insights into Asteraceae paleo-polyploidization history and plant inulin production.</title>
        <authorList>
            <person name="Fan W."/>
            <person name="Wang S."/>
            <person name="Wang H."/>
            <person name="Wang A."/>
            <person name="Jiang F."/>
            <person name="Liu H."/>
            <person name="Zhao H."/>
            <person name="Xu D."/>
            <person name="Zhang Y."/>
        </authorList>
    </citation>
    <scope>NUCLEOTIDE SEQUENCE [LARGE SCALE GENOMIC DNA]</scope>
    <source>
        <strain evidence="2">cv. Niubang</strain>
        <tissue evidence="1">Leaf</tissue>
    </source>
</reference>
<reference evidence="2" key="1">
    <citation type="journal article" date="2022" name="Mol. Ecol. Resour.">
        <title>The genomes of chicory, endive, great burdock and yacon provide insights into Asteraceae palaeo-polyploidization history and plant inulin production.</title>
        <authorList>
            <person name="Fan W."/>
            <person name="Wang S."/>
            <person name="Wang H."/>
            <person name="Wang A."/>
            <person name="Jiang F."/>
            <person name="Liu H."/>
            <person name="Zhao H."/>
            <person name="Xu D."/>
            <person name="Zhang Y."/>
        </authorList>
    </citation>
    <scope>NUCLEOTIDE SEQUENCE [LARGE SCALE GENOMIC DNA]</scope>
    <source>
        <strain evidence="2">cv. Niubang</strain>
    </source>
</reference>
<dbReference type="EMBL" id="CM042052">
    <property type="protein sequence ID" value="KAI3719794.1"/>
    <property type="molecule type" value="Genomic_DNA"/>
</dbReference>
<name>A0ACB9BBN2_ARCLA</name>
<dbReference type="Proteomes" id="UP001055879">
    <property type="component" value="Linkage Group LG06"/>
</dbReference>
<organism evidence="1 2">
    <name type="scientific">Arctium lappa</name>
    <name type="common">Greater burdock</name>
    <name type="synonym">Lappa major</name>
    <dbReference type="NCBI Taxonomy" id="4217"/>
    <lineage>
        <taxon>Eukaryota</taxon>
        <taxon>Viridiplantae</taxon>
        <taxon>Streptophyta</taxon>
        <taxon>Embryophyta</taxon>
        <taxon>Tracheophyta</taxon>
        <taxon>Spermatophyta</taxon>
        <taxon>Magnoliopsida</taxon>
        <taxon>eudicotyledons</taxon>
        <taxon>Gunneridae</taxon>
        <taxon>Pentapetalae</taxon>
        <taxon>asterids</taxon>
        <taxon>campanulids</taxon>
        <taxon>Asterales</taxon>
        <taxon>Asteraceae</taxon>
        <taxon>Carduoideae</taxon>
        <taxon>Cardueae</taxon>
        <taxon>Arctiinae</taxon>
        <taxon>Arctium</taxon>
    </lineage>
</organism>
<gene>
    <name evidence="1" type="ORF">L6452_20699</name>
</gene>
<sequence length="79" mass="8967">MTGDIALIQNTSLLFTQYLIKLYVYYIFGYDGSIVNFLFVKLVYLNVCIPMSLEVTPCLNLHETKLKCGISIEILNSPV</sequence>
<accession>A0ACB9BBN2</accession>
<evidence type="ECO:0000313" key="2">
    <source>
        <dbReference type="Proteomes" id="UP001055879"/>
    </source>
</evidence>